<sequence>MSPSKRSAPARERVAAPPDKDPAAKATDRIIDVATTLFLGVGYERTGIDTVVAKARVSKRAFYAQFGSKADLFAAVVIRLAERNFPSLDAVPANGAPIEQLLERVAIELLRISTTPESVALDRMVTAQVGRFPELARILYDFAGARSIGAVCKILEQAVARGELALDDCVFAAQHFLQATVLGPRRFVVLGLEDGRMTPKKLERLRRGIRLFVDG</sequence>
<feature type="domain" description="HTH tetR-type" evidence="4">
    <location>
        <begin position="24"/>
        <end position="84"/>
    </location>
</feature>
<dbReference type="InterPro" id="IPR039536">
    <property type="entry name" value="TetR_C_Proteobacteria"/>
</dbReference>
<reference evidence="5 6" key="1">
    <citation type="submission" date="2017-07" db="EMBL/GenBank/DDBJ databases">
        <title>Draft Genome Sequences of Select Purple Nonsulfur Bacteria.</title>
        <authorList>
            <person name="Lasarre B."/>
            <person name="Mckinlay J.B."/>
        </authorList>
    </citation>
    <scope>NUCLEOTIDE SEQUENCE [LARGE SCALE GENOMIC DNA]</scope>
    <source>
        <strain evidence="5 6">DSM 11907</strain>
    </source>
</reference>
<evidence type="ECO:0000256" key="1">
    <source>
        <dbReference type="ARBA" id="ARBA00023125"/>
    </source>
</evidence>
<feature type="non-terminal residue" evidence="5">
    <location>
        <position position="215"/>
    </location>
</feature>
<dbReference type="EMBL" id="NPEU01000511">
    <property type="protein sequence ID" value="RAI31335.1"/>
    <property type="molecule type" value="Genomic_DNA"/>
</dbReference>
<dbReference type="Pfam" id="PF14246">
    <property type="entry name" value="TetR_C_7"/>
    <property type="match status" value="1"/>
</dbReference>
<evidence type="ECO:0000313" key="6">
    <source>
        <dbReference type="Proteomes" id="UP000248863"/>
    </source>
</evidence>
<dbReference type="Gene3D" id="1.10.10.60">
    <property type="entry name" value="Homeodomain-like"/>
    <property type="match status" value="1"/>
</dbReference>
<feature type="region of interest" description="Disordered" evidence="3">
    <location>
        <begin position="1"/>
        <end position="23"/>
    </location>
</feature>
<dbReference type="InterPro" id="IPR001647">
    <property type="entry name" value="HTH_TetR"/>
</dbReference>
<evidence type="ECO:0000259" key="4">
    <source>
        <dbReference type="PROSITE" id="PS50977"/>
    </source>
</evidence>
<evidence type="ECO:0000313" key="5">
    <source>
        <dbReference type="EMBL" id="RAI31335.1"/>
    </source>
</evidence>
<dbReference type="AlphaFoldDB" id="A0A327K0R9"/>
<dbReference type="RefSeq" id="WP_111359944.1">
    <property type="nucleotide sequence ID" value="NZ_NPEU01000511.1"/>
</dbReference>
<dbReference type="InterPro" id="IPR009057">
    <property type="entry name" value="Homeodomain-like_sf"/>
</dbReference>
<proteinExistence type="predicted"/>
<dbReference type="SUPFAM" id="SSF46689">
    <property type="entry name" value="Homeodomain-like"/>
    <property type="match status" value="1"/>
</dbReference>
<dbReference type="PANTHER" id="PTHR30055:SF146">
    <property type="entry name" value="HTH-TYPE TRANSCRIPTIONAL DUAL REGULATOR CECR"/>
    <property type="match status" value="1"/>
</dbReference>
<dbReference type="PANTHER" id="PTHR30055">
    <property type="entry name" value="HTH-TYPE TRANSCRIPTIONAL REGULATOR RUTR"/>
    <property type="match status" value="1"/>
</dbReference>
<keyword evidence="6" id="KW-1185">Reference proteome</keyword>
<dbReference type="GO" id="GO:0000976">
    <property type="term" value="F:transcription cis-regulatory region binding"/>
    <property type="evidence" value="ECO:0007669"/>
    <property type="project" value="TreeGrafter"/>
</dbReference>
<protein>
    <recommendedName>
        <fullName evidence="4">HTH tetR-type domain-containing protein</fullName>
    </recommendedName>
</protein>
<dbReference type="Proteomes" id="UP000248863">
    <property type="component" value="Unassembled WGS sequence"/>
</dbReference>
<organism evidence="5 6">
    <name type="scientific">Rhodoplanes elegans</name>
    <dbReference type="NCBI Taxonomy" id="29408"/>
    <lineage>
        <taxon>Bacteria</taxon>
        <taxon>Pseudomonadati</taxon>
        <taxon>Pseudomonadota</taxon>
        <taxon>Alphaproteobacteria</taxon>
        <taxon>Hyphomicrobiales</taxon>
        <taxon>Nitrobacteraceae</taxon>
        <taxon>Rhodoplanes</taxon>
    </lineage>
</organism>
<dbReference type="InterPro" id="IPR036271">
    <property type="entry name" value="Tet_transcr_reg_TetR-rel_C_sf"/>
</dbReference>
<dbReference type="SUPFAM" id="SSF48498">
    <property type="entry name" value="Tetracyclin repressor-like, C-terminal domain"/>
    <property type="match status" value="1"/>
</dbReference>
<name>A0A327K0R9_9BRAD</name>
<dbReference type="Pfam" id="PF00440">
    <property type="entry name" value="TetR_N"/>
    <property type="match status" value="1"/>
</dbReference>
<evidence type="ECO:0000256" key="3">
    <source>
        <dbReference type="SAM" id="MobiDB-lite"/>
    </source>
</evidence>
<feature type="compositionally biased region" description="Basic and acidic residues" evidence="3">
    <location>
        <begin position="9"/>
        <end position="23"/>
    </location>
</feature>
<feature type="DNA-binding region" description="H-T-H motif" evidence="2">
    <location>
        <begin position="47"/>
        <end position="66"/>
    </location>
</feature>
<dbReference type="GO" id="GO:0003700">
    <property type="term" value="F:DNA-binding transcription factor activity"/>
    <property type="evidence" value="ECO:0007669"/>
    <property type="project" value="TreeGrafter"/>
</dbReference>
<dbReference type="InterPro" id="IPR050109">
    <property type="entry name" value="HTH-type_TetR-like_transc_reg"/>
</dbReference>
<dbReference type="OrthoDB" id="5292901at2"/>
<dbReference type="PROSITE" id="PS50977">
    <property type="entry name" value="HTH_TETR_2"/>
    <property type="match status" value="1"/>
</dbReference>
<gene>
    <name evidence="5" type="ORF">CH338_26010</name>
</gene>
<dbReference type="Gene3D" id="1.10.357.10">
    <property type="entry name" value="Tetracycline Repressor, domain 2"/>
    <property type="match status" value="1"/>
</dbReference>
<comment type="caution">
    <text evidence="5">The sequence shown here is derived from an EMBL/GenBank/DDBJ whole genome shotgun (WGS) entry which is preliminary data.</text>
</comment>
<accession>A0A327K0R9</accession>
<dbReference type="PRINTS" id="PR00455">
    <property type="entry name" value="HTHTETR"/>
</dbReference>
<evidence type="ECO:0000256" key="2">
    <source>
        <dbReference type="PROSITE-ProRule" id="PRU00335"/>
    </source>
</evidence>
<keyword evidence="1 2" id="KW-0238">DNA-binding</keyword>